<sequence length="766" mass="88582">MTENSVREYEQKHLDHVLTEIKKAKGKAAQRISTAKNDIEDINKQTNDIHLNTTTYSGMMDTAMSFRAQQQMLDERNNSWQHAADHLATLKRLEKKPYFARIDFQEKGAGQPESIYIGLASFSDKPDHFLIYDWRAPISSVYYEGKLGKVKYDTPMGPQEVNMTLKRQFQIKDGTIVTIFDTDEQVGDQMLLEALGNHSSTKMKSIVTTIQRTQNEIIRDTKDDLLFVQGAAGSGKTAAVLQRVAWLLYRYRGNLSSSQVVLFSPNQLFNDYIDQVLPELGEHNMVQMTYFQFANRRVPRLHVQTLAQRFEAHQDAVSQNAQRLCTSLQYFKATARYAKRLGHANMRFRNIMFNKKVFISKEKIREIYYSFNNNYNLGNRLDGTKEELIKYLNRRVSSEMRSKWVEQRIQDLSKEELDTLFANQPREFESDDKEFKFLARKIVMKAFEPIKRAINHNLWLNINAQYLHLLRVTPKLVDLSAFNLTAEQWTTFVDGTKEELIKHNISAEGITIYLYLYDLITGKHGQRDIRYVFVDEVQDYDAYQLAYLKYRFPRAKFTLLGDLNQAIFTHENSRSLLRQLSTMFDPEKTRVVQLTKSYRSTKQITNFTKHILENGEAIEAFNRDGELPQVITAADFDGGVDALVAALKKYQGEHDAVAIIGKTFEDSEQLHRALERRNVKTTLIRTENQRLVKGAIIVPSFLAKGLEFDAVIVWNANDHQYQGDDERQLLYTICSRAMHALTLTAVGRPTKLIAKVPADEYELIKK</sequence>
<evidence type="ECO:0000256" key="5">
    <source>
        <dbReference type="PROSITE-ProRule" id="PRU00560"/>
    </source>
</evidence>
<feature type="domain" description="UvrD-like helicase ATP-binding" evidence="6">
    <location>
        <begin position="209"/>
        <end position="601"/>
    </location>
</feature>
<dbReference type="Proteomes" id="UP000051412">
    <property type="component" value="Unassembled WGS sequence"/>
</dbReference>
<dbReference type="Pfam" id="PF00580">
    <property type="entry name" value="UvrD-helicase"/>
    <property type="match status" value="1"/>
</dbReference>
<evidence type="ECO:0000259" key="6">
    <source>
        <dbReference type="PROSITE" id="PS51198"/>
    </source>
</evidence>
<keyword evidence="3 5" id="KW-0347">Helicase</keyword>
<gene>
    <name evidence="7" type="ORF">FD32_GL001680</name>
</gene>
<evidence type="ECO:0000256" key="3">
    <source>
        <dbReference type="ARBA" id="ARBA00022806"/>
    </source>
</evidence>
<dbReference type="InterPro" id="IPR048228">
    <property type="entry name" value="HelD_bacillota"/>
</dbReference>
<dbReference type="PROSITE" id="PS51198">
    <property type="entry name" value="UVRD_HELICASE_ATP_BIND"/>
    <property type="match status" value="1"/>
</dbReference>
<comment type="caution">
    <text evidence="7">The sequence shown here is derived from an EMBL/GenBank/DDBJ whole genome shotgun (WGS) entry which is preliminary data.</text>
</comment>
<dbReference type="GO" id="GO:0005524">
    <property type="term" value="F:ATP binding"/>
    <property type="evidence" value="ECO:0007669"/>
    <property type="project" value="UniProtKB-UniRule"/>
</dbReference>
<feature type="binding site" evidence="5">
    <location>
        <begin position="230"/>
        <end position="237"/>
    </location>
    <ligand>
        <name>ATP</name>
        <dbReference type="ChEBI" id="CHEBI:30616"/>
    </ligand>
</feature>
<dbReference type="InterPro" id="IPR013986">
    <property type="entry name" value="DExx_box_DNA_helicase_dom_sf"/>
</dbReference>
<dbReference type="Gene3D" id="1.10.10.160">
    <property type="match status" value="1"/>
</dbReference>
<name>A0A0R1XJT2_9LACO</name>
<keyword evidence="4 5" id="KW-0067">ATP-binding</keyword>
<dbReference type="InterPro" id="IPR027417">
    <property type="entry name" value="P-loop_NTPase"/>
</dbReference>
<evidence type="ECO:0000313" key="7">
    <source>
        <dbReference type="EMBL" id="KRM28676.1"/>
    </source>
</evidence>
<dbReference type="PANTHER" id="PTHR11070">
    <property type="entry name" value="UVRD / RECB / PCRA DNA HELICASE FAMILY MEMBER"/>
    <property type="match status" value="1"/>
</dbReference>
<dbReference type="InterPro" id="IPR014016">
    <property type="entry name" value="UvrD-like_ATP-bd"/>
</dbReference>
<dbReference type="AlphaFoldDB" id="A0A0R1XJT2"/>
<evidence type="ECO:0000313" key="8">
    <source>
        <dbReference type="Proteomes" id="UP000051412"/>
    </source>
</evidence>
<protein>
    <submittedName>
        <fullName evidence="7">Helicase IV</fullName>
    </submittedName>
</protein>
<dbReference type="GO" id="GO:0005829">
    <property type="term" value="C:cytosol"/>
    <property type="evidence" value="ECO:0007669"/>
    <property type="project" value="TreeGrafter"/>
</dbReference>
<dbReference type="GO" id="GO:0043138">
    <property type="term" value="F:3'-5' DNA helicase activity"/>
    <property type="evidence" value="ECO:0007669"/>
    <property type="project" value="TreeGrafter"/>
</dbReference>
<proteinExistence type="predicted"/>
<accession>A0A0R1XJT2</accession>
<evidence type="ECO:0000256" key="2">
    <source>
        <dbReference type="ARBA" id="ARBA00022801"/>
    </source>
</evidence>
<dbReference type="RefSeq" id="WP_056962103.1">
    <property type="nucleotide sequence ID" value="NZ_AZGM01000039.1"/>
</dbReference>
<dbReference type="PATRIC" id="fig|1423782.4.peg.1747"/>
<dbReference type="GO" id="GO:0016787">
    <property type="term" value="F:hydrolase activity"/>
    <property type="evidence" value="ECO:0007669"/>
    <property type="project" value="UniProtKB-UniRule"/>
</dbReference>
<evidence type="ECO:0000256" key="1">
    <source>
        <dbReference type="ARBA" id="ARBA00022741"/>
    </source>
</evidence>
<keyword evidence="8" id="KW-1185">Reference proteome</keyword>
<dbReference type="InterPro" id="IPR027785">
    <property type="entry name" value="UvrD-like_helicase_C"/>
</dbReference>
<dbReference type="GO" id="GO:0003677">
    <property type="term" value="F:DNA binding"/>
    <property type="evidence" value="ECO:0007669"/>
    <property type="project" value="InterPro"/>
</dbReference>
<organism evidence="7 8">
    <name type="scientific">Limosilactobacillus panis DSM 6035</name>
    <dbReference type="NCBI Taxonomy" id="1423782"/>
    <lineage>
        <taxon>Bacteria</taxon>
        <taxon>Bacillati</taxon>
        <taxon>Bacillota</taxon>
        <taxon>Bacilli</taxon>
        <taxon>Lactobacillales</taxon>
        <taxon>Lactobacillaceae</taxon>
        <taxon>Limosilactobacillus</taxon>
    </lineage>
</organism>
<dbReference type="OrthoDB" id="9787585at2"/>
<dbReference type="EMBL" id="AZGM01000039">
    <property type="protein sequence ID" value="KRM28676.1"/>
    <property type="molecule type" value="Genomic_DNA"/>
</dbReference>
<keyword evidence="1 5" id="KW-0547">Nucleotide-binding</keyword>
<evidence type="ECO:0000256" key="4">
    <source>
        <dbReference type="ARBA" id="ARBA00022840"/>
    </source>
</evidence>
<dbReference type="SUPFAM" id="SSF52540">
    <property type="entry name" value="P-loop containing nucleoside triphosphate hydrolases"/>
    <property type="match status" value="1"/>
</dbReference>
<dbReference type="InterPro" id="IPR000212">
    <property type="entry name" value="DNA_helicase_UvrD/REP"/>
</dbReference>
<reference evidence="7 8" key="1">
    <citation type="journal article" date="2015" name="Genome Announc.">
        <title>Expanding the biotechnology potential of lactobacilli through comparative genomics of 213 strains and associated genera.</title>
        <authorList>
            <person name="Sun Z."/>
            <person name="Harris H.M."/>
            <person name="McCann A."/>
            <person name="Guo C."/>
            <person name="Argimon S."/>
            <person name="Zhang W."/>
            <person name="Yang X."/>
            <person name="Jeffery I.B."/>
            <person name="Cooney J.C."/>
            <person name="Kagawa T.F."/>
            <person name="Liu W."/>
            <person name="Song Y."/>
            <person name="Salvetti E."/>
            <person name="Wrobel A."/>
            <person name="Rasinkangas P."/>
            <person name="Parkhill J."/>
            <person name="Rea M.C."/>
            <person name="O'Sullivan O."/>
            <person name="Ritari J."/>
            <person name="Douillard F.P."/>
            <person name="Paul Ross R."/>
            <person name="Yang R."/>
            <person name="Briner A.E."/>
            <person name="Felis G.E."/>
            <person name="de Vos W.M."/>
            <person name="Barrangou R."/>
            <person name="Klaenhammer T.R."/>
            <person name="Caufield P.W."/>
            <person name="Cui Y."/>
            <person name="Zhang H."/>
            <person name="O'Toole P.W."/>
        </authorList>
    </citation>
    <scope>NUCLEOTIDE SEQUENCE [LARGE SCALE GENOMIC DNA]</scope>
    <source>
        <strain evidence="7 8">DSM 6035</strain>
    </source>
</reference>
<dbReference type="Gene3D" id="3.40.50.300">
    <property type="entry name" value="P-loop containing nucleotide triphosphate hydrolases"/>
    <property type="match status" value="3"/>
</dbReference>
<dbReference type="PANTHER" id="PTHR11070:SF17">
    <property type="entry name" value="DNA HELICASE IV"/>
    <property type="match status" value="1"/>
</dbReference>
<keyword evidence="2 5" id="KW-0378">Hydrolase</keyword>
<dbReference type="Pfam" id="PF13538">
    <property type="entry name" value="UvrD_C_2"/>
    <property type="match status" value="1"/>
</dbReference>
<dbReference type="GO" id="GO:0000725">
    <property type="term" value="P:recombinational repair"/>
    <property type="evidence" value="ECO:0007669"/>
    <property type="project" value="TreeGrafter"/>
</dbReference>
<dbReference type="NCBIfam" id="NF041464">
    <property type="entry name" value="HelD_BACSU"/>
    <property type="match status" value="1"/>
</dbReference>
<dbReference type="STRING" id="1423782.FD32_GL001680"/>